<proteinExistence type="predicted"/>
<dbReference type="InterPro" id="IPR036390">
    <property type="entry name" value="WH_DNA-bd_sf"/>
</dbReference>
<dbReference type="AlphaFoldDB" id="A0A510HFS5"/>
<dbReference type="Gene3D" id="1.10.10.10">
    <property type="entry name" value="Winged helix-like DNA-binding domain superfamily/Winged helix DNA-binding domain"/>
    <property type="match status" value="1"/>
</dbReference>
<feature type="domain" description="Cyclic nucleotide-binding" evidence="4">
    <location>
        <begin position="18"/>
        <end position="137"/>
    </location>
</feature>
<feature type="domain" description="HTH crp-type" evidence="5">
    <location>
        <begin position="151"/>
        <end position="224"/>
    </location>
</feature>
<keyword evidence="1" id="KW-0805">Transcription regulation</keyword>
<dbReference type="PROSITE" id="PS50042">
    <property type="entry name" value="CNMP_BINDING_3"/>
    <property type="match status" value="1"/>
</dbReference>
<evidence type="ECO:0000259" key="5">
    <source>
        <dbReference type="PROSITE" id="PS51063"/>
    </source>
</evidence>
<dbReference type="SMART" id="SM00419">
    <property type="entry name" value="HTH_CRP"/>
    <property type="match status" value="1"/>
</dbReference>
<keyword evidence="2" id="KW-0238">DNA-binding</keyword>
<evidence type="ECO:0000256" key="3">
    <source>
        <dbReference type="ARBA" id="ARBA00023163"/>
    </source>
</evidence>
<gene>
    <name evidence="6" type="ORF">RxyAA322_06500</name>
</gene>
<dbReference type="InterPro" id="IPR014710">
    <property type="entry name" value="RmlC-like_jellyroll"/>
</dbReference>
<dbReference type="PROSITE" id="PS51063">
    <property type="entry name" value="HTH_CRP_2"/>
    <property type="match status" value="1"/>
</dbReference>
<dbReference type="RefSeq" id="WP_143526897.1">
    <property type="nucleotide sequence ID" value="NZ_AP019791.1"/>
</dbReference>
<evidence type="ECO:0000259" key="4">
    <source>
        <dbReference type="PROSITE" id="PS50042"/>
    </source>
</evidence>
<dbReference type="InterPro" id="IPR018490">
    <property type="entry name" value="cNMP-bd_dom_sf"/>
</dbReference>
<dbReference type="GO" id="GO:0003700">
    <property type="term" value="F:DNA-binding transcription factor activity"/>
    <property type="evidence" value="ECO:0007669"/>
    <property type="project" value="TreeGrafter"/>
</dbReference>
<dbReference type="SUPFAM" id="SSF46785">
    <property type="entry name" value="Winged helix' DNA-binding domain"/>
    <property type="match status" value="1"/>
</dbReference>
<protein>
    <submittedName>
        <fullName evidence="6">Cyclic nucleotide-binding protein</fullName>
    </submittedName>
</protein>
<dbReference type="InterPro" id="IPR012318">
    <property type="entry name" value="HTH_CRP"/>
</dbReference>
<dbReference type="EMBL" id="AP019791">
    <property type="protein sequence ID" value="BBL78796.1"/>
    <property type="molecule type" value="Genomic_DNA"/>
</dbReference>
<dbReference type="GO" id="GO:0003677">
    <property type="term" value="F:DNA binding"/>
    <property type="evidence" value="ECO:0007669"/>
    <property type="project" value="UniProtKB-KW"/>
</dbReference>
<dbReference type="Gene3D" id="2.60.120.10">
    <property type="entry name" value="Jelly Rolls"/>
    <property type="match status" value="1"/>
</dbReference>
<keyword evidence="7" id="KW-1185">Reference proteome</keyword>
<dbReference type="CDD" id="cd00038">
    <property type="entry name" value="CAP_ED"/>
    <property type="match status" value="1"/>
</dbReference>
<name>A0A510HFS5_9ACTN</name>
<evidence type="ECO:0000256" key="2">
    <source>
        <dbReference type="ARBA" id="ARBA00023125"/>
    </source>
</evidence>
<dbReference type="Pfam" id="PF00027">
    <property type="entry name" value="cNMP_binding"/>
    <property type="match status" value="1"/>
</dbReference>
<dbReference type="SMART" id="SM00100">
    <property type="entry name" value="cNMP"/>
    <property type="match status" value="1"/>
</dbReference>
<keyword evidence="3" id="KW-0804">Transcription</keyword>
<dbReference type="InterPro" id="IPR036388">
    <property type="entry name" value="WH-like_DNA-bd_sf"/>
</dbReference>
<dbReference type="Proteomes" id="UP000318065">
    <property type="component" value="Chromosome"/>
</dbReference>
<dbReference type="InterPro" id="IPR050397">
    <property type="entry name" value="Env_Response_Regulators"/>
</dbReference>
<dbReference type="Pfam" id="PF13545">
    <property type="entry name" value="HTH_Crp_2"/>
    <property type="match status" value="1"/>
</dbReference>
<dbReference type="SUPFAM" id="SSF51206">
    <property type="entry name" value="cAMP-binding domain-like"/>
    <property type="match status" value="1"/>
</dbReference>
<dbReference type="GO" id="GO:0005829">
    <property type="term" value="C:cytosol"/>
    <property type="evidence" value="ECO:0007669"/>
    <property type="project" value="TreeGrafter"/>
</dbReference>
<dbReference type="OrthoDB" id="9812325at2"/>
<evidence type="ECO:0000313" key="7">
    <source>
        <dbReference type="Proteomes" id="UP000318065"/>
    </source>
</evidence>
<accession>A0A510HFS5</accession>
<organism evidence="6 7">
    <name type="scientific">Rubrobacter xylanophilus</name>
    <dbReference type="NCBI Taxonomy" id="49319"/>
    <lineage>
        <taxon>Bacteria</taxon>
        <taxon>Bacillati</taxon>
        <taxon>Actinomycetota</taxon>
        <taxon>Rubrobacteria</taxon>
        <taxon>Rubrobacterales</taxon>
        <taxon>Rubrobacteraceae</taxon>
        <taxon>Rubrobacter</taxon>
    </lineage>
</organism>
<dbReference type="PANTHER" id="PTHR24567">
    <property type="entry name" value="CRP FAMILY TRANSCRIPTIONAL REGULATORY PROTEIN"/>
    <property type="match status" value="1"/>
</dbReference>
<sequence length="237" mass="26826">MRSGRWEERARRLSLVDVLEPLPREEIERLNWRLAAFRLDRGELCFAPGDPADRLFLLHEGRVRLYKIIGGREFTLAVVGPGTIFGETSLTESSRQGAYAEALEPAEVSVIGKEEMRRLIREHPEVGIRLVELLSRRLRDREERLAEMASRGVTERLAALLARLAEQEGVVTQEGYRIPFRYTHRQLGSMIGANREAVTKALGRLQKSGAVAVSDRRLVVRDPELLRKLAGHVSPDT</sequence>
<evidence type="ECO:0000313" key="6">
    <source>
        <dbReference type="EMBL" id="BBL78796.1"/>
    </source>
</evidence>
<reference evidence="6" key="1">
    <citation type="journal article" date="2019" name="Microbiol. Resour. Announc.">
        <title>Complete Genome Sequence of Rubrobacter xylanophilus Strain AA3-22, Isolated from Arima Onsen in Japan.</title>
        <authorList>
            <person name="Tomariguchi N."/>
            <person name="Miyazaki K."/>
        </authorList>
    </citation>
    <scope>NUCLEOTIDE SEQUENCE [LARGE SCALE GENOMIC DNA]</scope>
    <source>
        <strain evidence="6">AA3-22</strain>
    </source>
</reference>
<dbReference type="PANTHER" id="PTHR24567:SF74">
    <property type="entry name" value="HTH-TYPE TRANSCRIPTIONAL REGULATOR ARCR"/>
    <property type="match status" value="1"/>
</dbReference>
<evidence type="ECO:0000256" key="1">
    <source>
        <dbReference type="ARBA" id="ARBA00023015"/>
    </source>
</evidence>
<dbReference type="InterPro" id="IPR000595">
    <property type="entry name" value="cNMP-bd_dom"/>
</dbReference>